<evidence type="ECO:0000256" key="13">
    <source>
        <dbReference type="SAM" id="Phobius"/>
    </source>
</evidence>
<evidence type="ECO:0000256" key="10">
    <source>
        <dbReference type="ARBA" id="ARBA00022989"/>
    </source>
</evidence>
<keyword evidence="9 14" id="KW-0548">Nucleotidyltransferase</keyword>
<keyword evidence="11 13" id="KW-0472">Membrane</keyword>
<dbReference type="InterPro" id="IPR003359">
    <property type="entry name" value="PSI_Ycf4_assembly"/>
</dbReference>
<evidence type="ECO:0000256" key="7">
    <source>
        <dbReference type="ARBA" id="ARBA00022679"/>
    </source>
</evidence>
<dbReference type="InterPro" id="IPR050254">
    <property type="entry name" value="RNA_pol_beta''_euk"/>
</dbReference>
<keyword evidence="12" id="KW-0804">Transcription</keyword>
<organism evidence="14 15">
    <name type="scientific">Castilleja foliolosa</name>
    <dbReference type="NCBI Taxonomy" id="1961234"/>
    <lineage>
        <taxon>Eukaryota</taxon>
        <taxon>Viridiplantae</taxon>
        <taxon>Streptophyta</taxon>
        <taxon>Embryophyta</taxon>
        <taxon>Tracheophyta</taxon>
        <taxon>Spermatophyta</taxon>
        <taxon>Magnoliopsida</taxon>
        <taxon>eudicotyledons</taxon>
        <taxon>Gunneridae</taxon>
        <taxon>Pentapetalae</taxon>
        <taxon>asterids</taxon>
        <taxon>lamiids</taxon>
        <taxon>Lamiales</taxon>
        <taxon>Orobanchaceae</taxon>
        <taxon>Pedicularideae</taxon>
        <taxon>Castillejinae</taxon>
        <taxon>Castilleja</taxon>
    </lineage>
</organism>
<keyword evidence="7 14" id="KW-0808">Transferase</keyword>
<evidence type="ECO:0000256" key="8">
    <source>
        <dbReference type="ARBA" id="ARBA00022692"/>
    </source>
</evidence>
<keyword evidence="15" id="KW-1185">Reference proteome</keyword>
<keyword evidence="6" id="KW-0602">Photosynthesis</keyword>
<evidence type="ECO:0000256" key="4">
    <source>
        <dbReference type="ARBA" id="ARBA00015395"/>
    </source>
</evidence>
<evidence type="ECO:0000256" key="9">
    <source>
        <dbReference type="ARBA" id="ARBA00022695"/>
    </source>
</evidence>
<reference evidence="15" key="1">
    <citation type="journal article" date="2024" name="IScience">
        <title>Strigolactones Initiate the Formation of Haustorium-like Structures in Castilleja.</title>
        <authorList>
            <person name="Buerger M."/>
            <person name="Peterson D."/>
            <person name="Chory J."/>
        </authorList>
    </citation>
    <scope>NUCLEOTIDE SEQUENCE [LARGE SCALE GENOMIC DNA]</scope>
</reference>
<dbReference type="GO" id="GO:0015979">
    <property type="term" value="P:photosynthesis"/>
    <property type="evidence" value="ECO:0007669"/>
    <property type="project" value="UniProtKB-KW"/>
</dbReference>
<evidence type="ECO:0000313" key="14">
    <source>
        <dbReference type="EMBL" id="KAL3648381.1"/>
    </source>
</evidence>
<comment type="similarity">
    <text evidence="3">Belongs to the Ycf4 family.</text>
</comment>
<accession>A0ABD3E1P6</accession>
<protein>
    <recommendedName>
        <fullName evidence="4">Photosystem I assembly protein Ycf4</fullName>
    </recommendedName>
</protein>
<dbReference type="PANTHER" id="PTHR34995">
    <property type="entry name" value="DNA-DIRECTED RNA POLYMERASE SUBUNIT BETA"/>
    <property type="match status" value="1"/>
</dbReference>
<gene>
    <name evidence="14" type="primary">RPOC2_8</name>
    <name evidence="14" type="ORF">CASFOL_007805</name>
</gene>
<dbReference type="PANTHER" id="PTHR34995:SF1">
    <property type="entry name" value="DNA-DIRECTED RNA POLYMERASE SUBUNIT BETA"/>
    <property type="match status" value="1"/>
</dbReference>
<dbReference type="GO" id="GO:0000428">
    <property type="term" value="C:DNA-directed RNA polymerase complex"/>
    <property type="evidence" value="ECO:0007669"/>
    <property type="project" value="UniProtKB-KW"/>
</dbReference>
<evidence type="ECO:0000256" key="6">
    <source>
        <dbReference type="ARBA" id="ARBA00022531"/>
    </source>
</evidence>
<keyword evidence="10 13" id="KW-1133">Transmembrane helix</keyword>
<name>A0ABD3E1P6_9LAMI</name>
<evidence type="ECO:0000256" key="11">
    <source>
        <dbReference type="ARBA" id="ARBA00023136"/>
    </source>
</evidence>
<keyword evidence="5 14" id="KW-0240">DNA-directed RNA polymerase</keyword>
<comment type="subcellular location">
    <subcellularLocation>
        <location evidence="2">Membrane</location>
        <topology evidence="2">Multi-pass membrane protein</topology>
    </subcellularLocation>
</comment>
<sequence length="239" mass="26545">MSWRSEHIWIELITGSRKLSNFCWALIVFLGSLGFLLVGTSSYLGKNLISFVPPQQIIGGISDTNIQLVRTCLVLNWDQDKKSSSSQEARASFVEIRANGLIRHFLRIDLVKSIISYIGKRNDPSGSGLLSGLLSDNGSDCTNINPFSSIYSKVRIQQPLNQNQRTIHTLLNRNTGFQSLIILSSSNCFRMGPFNDGKYHNVIKESIKITKDPLIPINNLLGPLGTAFLIANVSKFGFL</sequence>
<evidence type="ECO:0000256" key="12">
    <source>
        <dbReference type="ARBA" id="ARBA00023163"/>
    </source>
</evidence>
<feature type="transmembrane region" description="Helical" evidence="13">
    <location>
        <begin position="21"/>
        <end position="44"/>
    </location>
</feature>
<proteinExistence type="inferred from homology"/>
<evidence type="ECO:0000313" key="15">
    <source>
        <dbReference type="Proteomes" id="UP001632038"/>
    </source>
</evidence>
<evidence type="ECO:0000256" key="1">
    <source>
        <dbReference type="ARBA" id="ARBA00002862"/>
    </source>
</evidence>
<dbReference type="EMBL" id="JAVIJP010000008">
    <property type="protein sequence ID" value="KAL3648381.1"/>
    <property type="molecule type" value="Genomic_DNA"/>
</dbReference>
<dbReference type="AlphaFoldDB" id="A0ABD3E1P6"/>
<dbReference type="GO" id="GO:0016779">
    <property type="term" value="F:nucleotidyltransferase activity"/>
    <property type="evidence" value="ECO:0007669"/>
    <property type="project" value="UniProtKB-KW"/>
</dbReference>
<evidence type="ECO:0000256" key="2">
    <source>
        <dbReference type="ARBA" id="ARBA00004141"/>
    </source>
</evidence>
<dbReference type="Proteomes" id="UP001632038">
    <property type="component" value="Unassembled WGS sequence"/>
</dbReference>
<evidence type="ECO:0000256" key="5">
    <source>
        <dbReference type="ARBA" id="ARBA00022478"/>
    </source>
</evidence>
<dbReference type="Pfam" id="PF02392">
    <property type="entry name" value="Ycf4"/>
    <property type="match status" value="1"/>
</dbReference>
<dbReference type="GO" id="GO:0016020">
    <property type="term" value="C:membrane"/>
    <property type="evidence" value="ECO:0007669"/>
    <property type="project" value="UniProtKB-SubCell"/>
</dbReference>
<keyword evidence="8 13" id="KW-0812">Transmembrane</keyword>
<comment type="caution">
    <text evidence="14">The sequence shown here is derived from an EMBL/GenBank/DDBJ whole genome shotgun (WGS) entry which is preliminary data.</text>
</comment>
<comment type="function">
    <text evidence="1">Seems to be required for the assembly of the photosystem I complex.</text>
</comment>
<evidence type="ECO:0000256" key="3">
    <source>
        <dbReference type="ARBA" id="ARBA00008198"/>
    </source>
</evidence>